<sequence length="291" mass="33394">MTGTNRNRKLSLDAGWQHYWFVLFPEGIDWRSDLETEIRQHLYSPGDYKVFQKAGHLEGEPPAWAANLELQVQKASVTVTFSNVEIGKFPLFLDQLIPVLSNWNGRNPFDKTAAQSDLTDKEQRECRDLVHAVVLNCCKEIQNRFLRHLTESEQPAFDIYCKPNGDVFADEKKLPPEGLKDVVRIDINGNELKNRLSQAVYSYVQVQMRKPSLSKAGPRGSFHEQDAELINEMKSLIDEKRQPNVAQAALAVLAKAPKRRKSSEESVLRRLQSKFSQKYPSYSNRSFKKEN</sequence>
<accession>A0ABU8QGQ3</accession>
<protein>
    <submittedName>
        <fullName evidence="1">Uncharacterized protein</fullName>
    </submittedName>
</protein>
<evidence type="ECO:0000313" key="1">
    <source>
        <dbReference type="EMBL" id="MEJ5218605.1"/>
    </source>
</evidence>
<keyword evidence="2" id="KW-1185">Reference proteome</keyword>
<evidence type="ECO:0000313" key="2">
    <source>
        <dbReference type="Proteomes" id="UP001368270"/>
    </source>
</evidence>
<name>A0ABU8QGQ3_9RHOB</name>
<gene>
    <name evidence="1" type="ORF">WG622_10160</name>
</gene>
<dbReference type="RefSeq" id="WP_339403472.1">
    <property type="nucleotide sequence ID" value="NZ_JBBGAZ010000004.1"/>
</dbReference>
<dbReference type="Proteomes" id="UP001368270">
    <property type="component" value="Unassembled WGS sequence"/>
</dbReference>
<comment type="caution">
    <text evidence="1">The sequence shown here is derived from an EMBL/GenBank/DDBJ whole genome shotgun (WGS) entry which is preliminary data.</text>
</comment>
<proteinExistence type="predicted"/>
<dbReference type="EMBL" id="JBBGAZ010000004">
    <property type="protein sequence ID" value="MEJ5218605.1"/>
    <property type="molecule type" value="Genomic_DNA"/>
</dbReference>
<reference evidence="1 2" key="1">
    <citation type="submission" date="2024-03" db="EMBL/GenBank/DDBJ databases">
        <title>Cognatishimia coralii sp. nov., a marine bacterium isolated from coral surrounding seawater.</title>
        <authorList>
            <person name="Liu X."/>
            <person name="Liu S."/>
            <person name="Sun H."/>
            <person name="Zhang Y."/>
        </authorList>
    </citation>
    <scope>NUCLEOTIDE SEQUENCE [LARGE SCALE GENOMIC DNA]</scope>
    <source>
        <strain evidence="1 2">D5M38</strain>
    </source>
</reference>
<organism evidence="1 2">
    <name type="scientific">Cognatishimia coralii</name>
    <dbReference type="NCBI Taxonomy" id="3083254"/>
    <lineage>
        <taxon>Bacteria</taxon>
        <taxon>Pseudomonadati</taxon>
        <taxon>Pseudomonadota</taxon>
        <taxon>Alphaproteobacteria</taxon>
        <taxon>Rhodobacterales</taxon>
        <taxon>Paracoccaceae</taxon>
        <taxon>Cognatishimia</taxon>
    </lineage>
</organism>